<protein>
    <submittedName>
        <fullName evidence="9">Alanine:cation symporter family protein</fullName>
    </submittedName>
</protein>
<evidence type="ECO:0000256" key="8">
    <source>
        <dbReference type="RuleBase" id="RU363064"/>
    </source>
</evidence>
<dbReference type="EMBL" id="VUMZ01000004">
    <property type="protein sequence ID" value="MST51777.1"/>
    <property type="molecule type" value="Genomic_DNA"/>
</dbReference>
<comment type="caution">
    <text evidence="9">The sequence shown here is derived from an EMBL/GenBank/DDBJ whole genome shotgun (WGS) entry which is preliminary data.</text>
</comment>
<feature type="transmembrane region" description="Helical" evidence="8">
    <location>
        <begin position="30"/>
        <end position="56"/>
    </location>
</feature>
<keyword evidence="3 8" id="KW-0813">Transport</keyword>
<evidence type="ECO:0000256" key="6">
    <source>
        <dbReference type="ARBA" id="ARBA00022989"/>
    </source>
</evidence>
<feature type="transmembrane region" description="Helical" evidence="8">
    <location>
        <begin position="7"/>
        <end position="24"/>
    </location>
</feature>
<dbReference type="Proteomes" id="UP000474676">
    <property type="component" value="Unassembled WGS sequence"/>
</dbReference>
<dbReference type="GO" id="GO:0005283">
    <property type="term" value="F:amino acid:sodium symporter activity"/>
    <property type="evidence" value="ECO:0007669"/>
    <property type="project" value="InterPro"/>
</dbReference>
<dbReference type="NCBIfam" id="TIGR00835">
    <property type="entry name" value="agcS"/>
    <property type="match status" value="1"/>
</dbReference>
<dbReference type="GO" id="GO:0005886">
    <property type="term" value="C:plasma membrane"/>
    <property type="evidence" value="ECO:0007669"/>
    <property type="project" value="UniProtKB-SubCell"/>
</dbReference>
<evidence type="ECO:0000256" key="4">
    <source>
        <dbReference type="ARBA" id="ARBA00022475"/>
    </source>
</evidence>
<dbReference type="Gene3D" id="1.20.1740.10">
    <property type="entry name" value="Amino acid/polyamine transporter I"/>
    <property type="match status" value="1"/>
</dbReference>
<reference evidence="9 10" key="1">
    <citation type="submission" date="2019-08" db="EMBL/GenBank/DDBJ databases">
        <title>In-depth cultivation of the pig gut microbiome towards novel bacterial diversity and tailored functional studies.</title>
        <authorList>
            <person name="Wylensek D."/>
            <person name="Hitch T.C.A."/>
            <person name="Clavel T."/>
        </authorList>
    </citation>
    <scope>NUCLEOTIDE SEQUENCE [LARGE SCALE GENOMIC DNA]</scope>
    <source>
        <strain evidence="9 10">WCA-MUC-591-APC-3H</strain>
    </source>
</reference>
<feature type="transmembrane region" description="Helical" evidence="8">
    <location>
        <begin position="386"/>
        <end position="415"/>
    </location>
</feature>
<dbReference type="GeneID" id="303114784"/>
<feature type="transmembrane region" description="Helical" evidence="8">
    <location>
        <begin position="244"/>
        <end position="265"/>
    </location>
</feature>
<sequence>MGILEAINSFFANIVPIGDILWVFPQNFEWYANIPVLGSFPFAIILLVGMGIYFTCRTKGVQFRFFRRGWQVLFRKKASDNGVSPFAAFMLSMGMRVGPGNIIGVTGAISLGGPGALLWMWVSALFGMASSFVESTLAQIFKERDGDEYVGGLPYYGQKLCGNKKAVGIALTVFYIIFAMLSIPIQTFHVFTATGGAIGAVTGTVAERTSTLYYVLAVVIIVGTAFAVFGGIRRVTKVTDKMVPVMAVIYIAIVLFLMVINIRFFPAFIESVFVGAFKPESVFGGAFGVALSQGIRRGLLSNEAGQGTITMSAAVSEQDHPCDQGFVQAIGVFVDTIVICTISAFVVCTAHIWDDPKVDWSTLSQSKIDVFMDSIKALAPGTGADAIIVLIICICYALFAFTSLLGLVSFASIAGTRISKGKACKNTIRILGALVFVPFGTLCVLAGLELDNIWYVSDLINIALVFCNAPIILFGGKYVLRALRDYVENDGRRFVASDIGLELDTDIWTEERRKRV</sequence>
<dbReference type="PANTHER" id="PTHR30330">
    <property type="entry name" value="AGSS FAMILY TRANSPORTER, SODIUM-ALANINE"/>
    <property type="match status" value="1"/>
</dbReference>
<organism evidence="9 10">
    <name type="scientific">Hornefia butyriciproducens</name>
    <dbReference type="NCBI Taxonomy" id="2652293"/>
    <lineage>
        <taxon>Bacteria</taxon>
        <taxon>Bacillati</taxon>
        <taxon>Bacillota</taxon>
        <taxon>Clostridia</taxon>
        <taxon>Peptostreptococcales</taxon>
        <taxon>Anaerovoracaceae</taxon>
        <taxon>Hornefia</taxon>
    </lineage>
</organism>
<comment type="subcellular location">
    <subcellularLocation>
        <location evidence="1 8">Cell membrane</location>
        <topology evidence="1 8">Multi-pass membrane protein</topology>
    </subcellularLocation>
</comment>
<feature type="transmembrane region" description="Helical" evidence="8">
    <location>
        <begin position="453"/>
        <end position="474"/>
    </location>
</feature>
<feature type="transmembrane region" description="Helical" evidence="8">
    <location>
        <begin position="211"/>
        <end position="232"/>
    </location>
</feature>
<dbReference type="InterPro" id="IPR001463">
    <property type="entry name" value="Na/Ala_symport"/>
</dbReference>
<dbReference type="PANTHER" id="PTHR30330:SF1">
    <property type="entry name" value="AMINO-ACID CARRIER PROTEIN ALST"/>
    <property type="match status" value="1"/>
</dbReference>
<keyword evidence="6 8" id="KW-1133">Transmembrane helix</keyword>
<keyword evidence="10" id="KW-1185">Reference proteome</keyword>
<keyword evidence="7 8" id="KW-0472">Membrane</keyword>
<evidence type="ECO:0000313" key="9">
    <source>
        <dbReference type="EMBL" id="MST51777.1"/>
    </source>
</evidence>
<feature type="transmembrane region" description="Helical" evidence="8">
    <location>
        <begin position="332"/>
        <end position="353"/>
    </location>
</feature>
<keyword evidence="8" id="KW-0769">Symport</keyword>
<dbReference type="AlphaFoldDB" id="A0A6L5Y7D0"/>
<dbReference type="PRINTS" id="PR00175">
    <property type="entry name" value="NAALASMPORT"/>
</dbReference>
<name>A0A6L5Y7D0_9FIRM</name>
<accession>A0A6L5Y7D0</accession>
<proteinExistence type="inferred from homology"/>
<evidence type="ECO:0000256" key="2">
    <source>
        <dbReference type="ARBA" id="ARBA00009261"/>
    </source>
</evidence>
<feature type="transmembrane region" description="Helical" evidence="8">
    <location>
        <begin position="101"/>
        <end position="122"/>
    </location>
</feature>
<keyword evidence="5 8" id="KW-0812">Transmembrane</keyword>
<dbReference type="RefSeq" id="WP_154574220.1">
    <property type="nucleotide sequence ID" value="NZ_JAQXGS010000048.1"/>
</dbReference>
<keyword evidence="4 8" id="KW-1003">Cell membrane</keyword>
<evidence type="ECO:0000256" key="7">
    <source>
        <dbReference type="ARBA" id="ARBA00023136"/>
    </source>
</evidence>
<evidence type="ECO:0000313" key="10">
    <source>
        <dbReference type="Proteomes" id="UP000474676"/>
    </source>
</evidence>
<feature type="transmembrane region" description="Helical" evidence="8">
    <location>
        <begin position="427"/>
        <end position="447"/>
    </location>
</feature>
<comment type="similarity">
    <text evidence="2 8">Belongs to the alanine or glycine:cation symporter (AGCS) (TC 2.A.25) family.</text>
</comment>
<evidence type="ECO:0000256" key="1">
    <source>
        <dbReference type="ARBA" id="ARBA00004651"/>
    </source>
</evidence>
<feature type="transmembrane region" description="Helical" evidence="8">
    <location>
        <begin position="166"/>
        <end position="191"/>
    </location>
</feature>
<evidence type="ECO:0000256" key="5">
    <source>
        <dbReference type="ARBA" id="ARBA00022692"/>
    </source>
</evidence>
<evidence type="ECO:0000256" key="3">
    <source>
        <dbReference type="ARBA" id="ARBA00022448"/>
    </source>
</evidence>
<gene>
    <name evidence="9" type="ORF">FYJ64_05555</name>
</gene>
<dbReference type="Pfam" id="PF01235">
    <property type="entry name" value="Na_Ala_symp"/>
    <property type="match status" value="1"/>
</dbReference>